<reference evidence="1 2" key="1">
    <citation type="submission" date="2015-09" db="EMBL/GenBank/DDBJ databases">
        <authorList>
            <consortium name="Pathogen Informatics"/>
        </authorList>
    </citation>
    <scope>NUCLEOTIDE SEQUENCE [LARGE SCALE GENOMIC DNA]</scope>
    <source>
        <strain evidence="1 2">2789STDY5834928</strain>
    </source>
</reference>
<dbReference type="Proteomes" id="UP000095662">
    <property type="component" value="Unassembled WGS sequence"/>
</dbReference>
<dbReference type="Gene3D" id="2.30.110.10">
    <property type="entry name" value="Electron Transport, Fmn-binding Protein, Chain A"/>
    <property type="match status" value="1"/>
</dbReference>
<protein>
    <submittedName>
        <fullName evidence="1">Predicted flavin-nucleotide-binding protein</fullName>
    </submittedName>
</protein>
<dbReference type="Pfam" id="PF12900">
    <property type="entry name" value="Pyridox_ox_2"/>
    <property type="match status" value="1"/>
</dbReference>
<dbReference type="InterPro" id="IPR024747">
    <property type="entry name" value="Pyridox_Oxase-rel"/>
</dbReference>
<dbReference type="STRING" id="39492.ERS852540_01047"/>
<dbReference type="PANTHER" id="PTHR34071:SF2">
    <property type="entry name" value="FLAVIN-NUCLEOTIDE-BINDING PROTEIN"/>
    <property type="match status" value="1"/>
</dbReference>
<name>A0A174ZH05_9FIRM</name>
<dbReference type="EMBL" id="CZBY01000006">
    <property type="protein sequence ID" value="CUQ85117.1"/>
    <property type="molecule type" value="Genomic_DNA"/>
</dbReference>
<accession>A0A174ZH05</accession>
<dbReference type="OrthoDB" id="9794935at2"/>
<dbReference type="SUPFAM" id="SSF50475">
    <property type="entry name" value="FMN-binding split barrel"/>
    <property type="match status" value="1"/>
</dbReference>
<dbReference type="AlphaFoldDB" id="A0A174ZH05"/>
<proteinExistence type="predicted"/>
<evidence type="ECO:0000313" key="2">
    <source>
        <dbReference type="Proteomes" id="UP000095662"/>
    </source>
</evidence>
<dbReference type="PANTHER" id="PTHR34071">
    <property type="entry name" value="5-NITROIMIDAZOLE ANTIBIOTICS RESISTANCE PROTEIN, NIMA-FAMILY-RELATED PROTEIN-RELATED"/>
    <property type="match status" value="1"/>
</dbReference>
<gene>
    <name evidence="1" type="ORF">ERS852540_01047</name>
</gene>
<organism evidence="1 2">
    <name type="scientific">[Eubacterium] siraeum</name>
    <dbReference type="NCBI Taxonomy" id="39492"/>
    <lineage>
        <taxon>Bacteria</taxon>
        <taxon>Bacillati</taxon>
        <taxon>Bacillota</taxon>
        <taxon>Clostridia</taxon>
        <taxon>Eubacteriales</taxon>
        <taxon>Oscillospiraceae</taxon>
        <taxon>Oscillospiraceae incertae sedis</taxon>
    </lineage>
</organism>
<evidence type="ECO:0000313" key="1">
    <source>
        <dbReference type="EMBL" id="CUQ85117.1"/>
    </source>
</evidence>
<dbReference type="InterPro" id="IPR012349">
    <property type="entry name" value="Split_barrel_FMN-bd"/>
</dbReference>
<sequence>MRRKDREITDRKEIMDIIGRSKVIRIAFTGEEYPYVLPFNFGYEEKDGRMYFYIHTATEGKKNRLLEENNKVAFELDNCRDYVEGSITSLYESIAGCGVMTEITDMSEKLSALGLILKQYGEKTYKPDSSCTSRTRVYRLEVKEVSGKANRGK</sequence>